<keyword evidence="2" id="KW-0645">Protease</keyword>
<dbReference type="InterPro" id="IPR037045">
    <property type="entry name" value="S8pro/Inhibitor_I9_sf"/>
</dbReference>
<keyword evidence="3 7" id="KW-0378">Hydrolase</keyword>
<name>K1KVT3_CECL9</name>
<sequence length="547" mass="60339">MSAMRNFKLKNTLPLWGVLLVLMVFSCQDLNMEDHKMEDLSKLDQISSNVVPGKYIVTLHSNQINFRKSGKYEEVQAGMRKIVSDILIRYNIHPDKVDDVYGHAFEGFSVQMESFELKLLEQEPSIKQIIPDQYVIGHTNFKKGGNNGKGGGGGNDPAPEPEPDPEPEPEPDPIKQVEWYLDRIDQRALPLDGKFIAPKTGKGVTAYMIGAPILEGLDEFGGRASNEDLTGDGENTDLLMDFGVLNAAALGGKSYGVAKEVNIISLDVVGKGEATVSAYLKGMDHILAEGVKPAVIFLPLMGSDIDNELVESTINELYQEGYPIFTYGAFDEHVCNMVPAKFPTVFTVSSLGWDDAKAWISGYGSCIDLFAPGVAVLRGGFPEYPTDEFFDISYENAACLAAGVAALYLEDRPNATPQQVYDFLFETSTKDVVRFSNSINNHLLFSGLNDDGAGEIDPNRPDYAFDLEARAERTRGNNYNIIFEWSLIESETNRLNVYQDGEGIGSVVADQGFWMISESGKNIPPRTYKFCVPKSNLCSNEVIVTFN</sequence>
<keyword evidence="4" id="KW-0720">Serine protease</keyword>
<dbReference type="AlphaFoldDB" id="K1KVT3"/>
<keyword evidence="8" id="KW-1185">Reference proteome</keyword>
<dbReference type="InterPro" id="IPR050131">
    <property type="entry name" value="Peptidase_S8_subtilisin-like"/>
</dbReference>
<dbReference type="RefSeq" id="WP_009186173.1">
    <property type="nucleotide sequence ID" value="NZ_AMGM01000062.1"/>
</dbReference>
<reference evidence="7 8" key="1">
    <citation type="journal article" date="2012" name="J. Bacteriol.">
        <title>Draft Genome Sequence of Cecembia lonarensis Strain LW9T, Isolated from Lonar Lake, a Haloalkaline Lake in India.</title>
        <authorList>
            <person name="Shivaji S."/>
            <person name="Ara S."/>
            <person name="Singh A."/>
            <person name="Pinnaka A.K."/>
        </authorList>
    </citation>
    <scope>NUCLEOTIDE SEQUENCE [LARGE SCALE GENOMIC DNA]</scope>
    <source>
        <strain evidence="7 8">LW9</strain>
    </source>
</reference>
<feature type="compositionally biased region" description="Gly residues" evidence="5">
    <location>
        <begin position="145"/>
        <end position="155"/>
    </location>
</feature>
<comment type="similarity">
    <text evidence="1">Belongs to the peptidase S8 family.</text>
</comment>
<dbReference type="EMBL" id="AMGM01000062">
    <property type="protein sequence ID" value="EKB48235.1"/>
    <property type="molecule type" value="Genomic_DNA"/>
</dbReference>
<evidence type="ECO:0000256" key="1">
    <source>
        <dbReference type="ARBA" id="ARBA00011073"/>
    </source>
</evidence>
<evidence type="ECO:0000256" key="3">
    <source>
        <dbReference type="ARBA" id="ARBA00022801"/>
    </source>
</evidence>
<dbReference type="Pfam" id="PF05922">
    <property type="entry name" value="Inhibitor_I9"/>
    <property type="match status" value="1"/>
</dbReference>
<dbReference type="GO" id="GO:0005615">
    <property type="term" value="C:extracellular space"/>
    <property type="evidence" value="ECO:0007669"/>
    <property type="project" value="TreeGrafter"/>
</dbReference>
<protein>
    <submittedName>
        <fullName evidence="7">Aqualysin-1</fullName>
        <ecNumber evidence="7">3.4.21.111</ecNumber>
    </submittedName>
</protein>
<dbReference type="GO" id="GO:0006508">
    <property type="term" value="P:proteolysis"/>
    <property type="evidence" value="ECO:0007669"/>
    <property type="project" value="UniProtKB-KW"/>
</dbReference>
<feature type="region of interest" description="Disordered" evidence="5">
    <location>
        <begin position="140"/>
        <end position="173"/>
    </location>
</feature>
<evidence type="ECO:0000313" key="7">
    <source>
        <dbReference type="EMBL" id="EKB48235.1"/>
    </source>
</evidence>
<proteinExistence type="inferred from homology"/>
<evidence type="ECO:0000313" key="8">
    <source>
        <dbReference type="Proteomes" id="UP000004478"/>
    </source>
</evidence>
<evidence type="ECO:0000256" key="2">
    <source>
        <dbReference type="ARBA" id="ARBA00022670"/>
    </source>
</evidence>
<dbReference type="PROSITE" id="PS51257">
    <property type="entry name" value="PROKAR_LIPOPROTEIN"/>
    <property type="match status" value="1"/>
</dbReference>
<organism evidence="7 8">
    <name type="scientific">Cecembia lonarensis (strain CCUG 58316 / KCTC 22772 / LW9)</name>
    <dbReference type="NCBI Taxonomy" id="1225176"/>
    <lineage>
        <taxon>Bacteria</taxon>
        <taxon>Pseudomonadati</taxon>
        <taxon>Bacteroidota</taxon>
        <taxon>Cytophagia</taxon>
        <taxon>Cytophagales</taxon>
        <taxon>Cyclobacteriaceae</taxon>
        <taxon>Cecembia</taxon>
    </lineage>
</organism>
<dbReference type="EC" id="3.4.21.111" evidence="7"/>
<dbReference type="GO" id="GO:0004252">
    <property type="term" value="F:serine-type endopeptidase activity"/>
    <property type="evidence" value="ECO:0007669"/>
    <property type="project" value="InterPro"/>
</dbReference>
<dbReference type="Proteomes" id="UP000004478">
    <property type="component" value="Unassembled WGS sequence"/>
</dbReference>
<dbReference type="InterPro" id="IPR010259">
    <property type="entry name" value="S8pro/Inhibitor_I9"/>
</dbReference>
<dbReference type="PANTHER" id="PTHR43806">
    <property type="entry name" value="PEPTIDASE S8"/>
    <property type="match status" value="1"/>
</dbReference>
<dbReference type="Gene3D" id="3.40.50.200">
    <property type="entry name" value="Peptidase S8/S53 domain"/>
    <property type="match status" value="1"/>
</dbReference>
<evidence type="ECO:0000259" key="6">
    <source>
        <dbReference type="Pfam" id="PF05922"/>
    </source>
</evidence>
<comment type="caution">
    <text evidence="7">The sequence shown here is derived from an EMBL/GenBank/DDBJ whole genome shotgun (WGS) entry which is preliminary data.</text>
</comment>
<dbReference type="InterPro" id="IPR036852">
    <property type="entry name" value="Peptidase_S8/S53_dom_sf"/>
</dbReference>
<accession>K1KVT3</accession>
<dbReference type="PANTHER" id="PTHR43806:SF11">
    <property type="entry name" value="CEREVISIN-RELATED"/>
    <property type="match status" value="1"/>
</dbReference>
<dbReference type="Gene3D" id="3.30.70.80">
    <property type="entry name" value="Peptidase S8 propeptide/proteinase inhibitor I9"/>
    <property type="match status" value="1"/>
</dbReference>
<evidence type="ECO:0000256" key="5">
    <source>
        <dbReference type="SAM" id="MobiDB-lite"/>
    </source>
</evidence>
<feature type="domain" description="Inhibitor I9" evidence="6">
    <location>
        <begin position="54"/>
        <end position="135"/>
    </location>
</feature>
<gene>
    <name evidence="7" type="primary">pstI_1</name>
    <name evidence="7" type="ORF">B879_03154</name>
</gene>
<feature type="compositionally biased region" description="Acidic residues" evidence="5">
    <location>
        <begin position="159"/>
        <end position="171"/>
    </location>
</feature>
<evidence type="ECO:0000256" key="4">
    <source>
        <dbReference type="ARBA" id="ARBA00022825"/>
    </source>
</evidence>
<dbReference type="SUPFAM" id="SSF52743">
    <property type="entry name" value="Subtilisin-like"/>
    <property type="match status" value="1"/>
</dbReference>